<organism evidence="2 3">
    <name type="scientific">Austropuccinia psidii MF-1</name>
    <dbReference type="NCBI Taxonomy" id="1389203"/>
    <lineage>
        <taxon>Eukaryota</taxon>
        <taxon>Fungi</taxon>
        <taxon>Dikarya</taxon>
        <taxon>Basidiomycota</taxon>
        <taxon>Pucciniomycotina</taxon>
        <taxon>Pucciniomycetes</taxon>
        <taxon>Pucciniales</taxon>
        <taxon>Sphaerophragmiaceae</taxon>
        <taxon>Austropuccinia</taxon>
    </lineage>
</organism>
<name>A0A9Q3D5K6_9BASI</name>
<feature type="compositionally biased region" description="Basic residues" evidence="1">
    <location>
        <begin position="59"/>
        <end position="68"/>
    </location>
</feature>
<proteinExistence type="predicted"/>
<protein>
    <submittedName>
        <fullName evidence="2">Uncharacterized protein</fullName>
    </submittedName>
</protein>
<dbReference type="AlphaFoldDB" id="A0A9Q3D5K6"/>
<gene>
    <name evidence="2" type="ORF">O181_034031</name>
</gene>
<accession>A0A9Q3D5K6</accession>
<dbReference type="EMBL" id="AVOT02012516">
    <property type="protein sequence ID" value="MBW0494316.1"/>
    <property type="molecule type" value="Genomic_DNA"/>
</dbReference>
<keyword evidence="3" id="KW-1185">Reference proteome</keyword>
<sequence>MPTLQQKKNPFSLLDQMPSFQLPTKTIHQGLRKTLDMAKPKKLKIDTRLPHRLPLTSPIHHHNKKIPTHTHLPPNTHPNSLKPNPLAQHSHPPQTLPFFASLPHYLIIPLHL</sequence>
<feature type="region of interest" description="Disordered" evidence="1">
    <location>
        <begin position="48"/>
        <end position="94"/>
    </location>
</feature>
<evidence type="ECO:0000256" key="1">
    <source>
        <dbReference type="SAM" id="MobiDB-lite"/>
    </source>
</evidence>
<evidence type="ECO:0000313" key="3">
    <source>
        <dbReference type="Proteomes" id="UP000765509"/>
    </source>
</evidence>
<comment type="caution">
    <text evidence="2">The sequence shown here is derived from an EMBL/GenBank/DDBJ whole genome shotgun (WGS) entry which is preliminary data.</text>
</comment>
<dbReference type="Proteomes" id="UP000765509">
    <property type="component" value="Unassembled WGS sequence"/>
</dbReference>
<feature type="compositionally biased region" description="Low complexity" evidence="1">
    <location>
        <begin position="69"/>
        <end position="79"/>
    </location>
</feature>
<reference evidence="2" key="1">
    <citation type="submission" date="2021-03" db="EMBL/GenBank/DDBJ databases">
        <title>Draft genome sequence of rust myrtle Austropuccinia psidii MF-1, a brazilian biotype.</title>
        <authorList>
            <person name="Quecine M.C."/>
            <person name="Pachon D.M.R."/>
            <person name="Bonatelli M.L."/>
            <person name="Correr F.H."/>
            <person name="Franceschini L.M."/>
            <person name="Leite T.F."/>
            <person name="Margarido G.R.A."/>
            <person name="Almeida C.A."/>
            <person name="Ferrarezi J.A."/>
            <person name="Labate C.A."/>
        </authorList>
    </citation>
    <scope>NUCLEOTIDE SEQUENCE</scope>
    <source>
        <strain evidence="2">MF-1</strain>
    </source>
</reference>
<evidence type="ECO:0000313" key="2">
    <source>
        <dbReference type="EMBL" id="MBW0494316.1"/>
    </source>
</evidence>